<keyword evidence="2" id="KW-1185">Reference proteome</keyword>
<evidence type="ECO:0000313" key="1">
    <source>
        <dbReference type="EMBL" id="AMM39833.1"/>
    </source>
</evidence>
<dbReference type="EMBL" id="CP013015">
    <property type="protein sequence ID" value="AMM39833.1"/>
    <property type="molecule type" value="Genomic_DNA"/>
</dbReference>
<name>A0A7U4QI79_DESA2</name>
<dbReference type="NCBIfam" id="TIGR02532">
    <property type="entry name" value="IV_pilin_GFxxxE"/>
    <property type="match status" value="1"/>
</dbReference>
<protein>
    <submittedName>
        <fullName evidence="1">Secreted protein containing Prepilin-type cleavage/methylation</fullName>
    </submittedName>
</protein>
<organism evidence="1 2">
    <name type="scientific">Desulfofervidus auxilii</name>
    <dbReference type="NCBI Taxonomy" id="1621989"/>
    <lineage>
        <taxon>Bacteria</taxon>
        <taxon>Pseudomonadati</taxon>
        <taxon>Thermodesulfobacteriota</taxon>
        <taxon>Candidatus Desulfofervidia</taxon>
        <taxon>Candidatus Desulfofervidales</taxon>
        <taxon>Candidatus Desulfofervidaceae</taxon>
        <taxon>Candidatus Desulfofervidus</taxon>
    </lineage>
</organism>
<dbReference type="Proteomes" id="UP000070560">
    <property type="component" value="Chromosome"/>
</dbReference>
<dbReference type="RefSeq" id="WP_066060085.1">
    <property type="nucleotide sequence ID" value="NZ_CP013015.1"/>
</dbReference>
<proteinExistence type="predicted"/>
<dbReference type="InterPro" id="IPR012902">
    <property type="entry name" value="N_methyl_site"/>
</dbReference>
<evidence type="ECO:0000313" key="2">
    <source>
        <dbReference type="Proteomes" id="UP000070560"/>
    </source>
</evidence>
<dbReference type="Pfam" id="PF07963">
    <property type="entry name" value="N_methyl"/>
    <property type="match status" value="1"/>
</dbReference>
<dbReference type="PROSITE" id="PS00409">
    <property type="entry name" value="PROKAR_NTER_METHYL"/>
    <property type="match status" value="1"/>
</dbReference>
<reference evidence="1 2" key="1">
    <citation type="submission" date="2015-10" db="EMBL/GenBank/DDBJ databases">
        <title>Candidatus Desulfofervidus auxilii, a hydrogenotrophic sulfate-reducing bacterium involved in the thermophilic anaerobic oxidation of methane.</title>
        <authorList>
            <person name="Krukenberg V."/>
            <person name="Richter M."/>
            <person name="Wegener G."/>
        </authorList>
    </citation>
    <scope>NUCLEOTIDE SEQUENCE [LARGE SCALE GENOMIC DNA]</scope>
    <source>
        <strain evidence="1 2">HS1</strain>
    </source>
</reference>
<dbReference type="AlphaFoldDB" id="A0A7U4QI79"/>
<accession>A0A7U4QI79</accession>
<dbReference type="KEGG" id="daw:HS1_000026"/>
<sequence>MKKGFTLIELLVSLAMLGFILMALTHATVVVMKHNSYIEHKKIALELGQGAIDYLANLPYNHVLLRDIQSNNTFINVFPNAPCPPSTPYGITDLNNNQQVYLVDNGNGQYDGLPDRLDGGEAGLGVDHPDTAIPVASYNNIAPIQMVRNLTYYKIWGIRDLTNAKEIVLVVYWFELNNPQNIPYHITLRTVKRQK</sequence>
<gene>
    <name evidence="1" type="ORF">HS1_000026</name>
</gene>